<dbReference type="Pfam" id="PF00027">
    <property type="entry name" value="cNMP_binding"/>
    <property type="match status" value="3"/>
</dbReference>
<feature type="region of interest" description="Disordered" evidence="2">
    <location>
        <begin position="2337"/>
        <end position="2392"/>
    </location>
</feature>
<evidence type="ECO:0000313" key="12">
    <source>
        <dbReference type="Proteomes" id="UP000220214"/>
    </source>
</evidence>
<accession>A0A0Y9X963</accession>
<feature type="domain" description="Cyclic nucleotide-binding" evidence="3">
    <location>
        <begin position="1736"/>
        <end position="1837"/>
    </location>
</feature>
<evidence type="ECO:0000313" key="5">
    <source>
        <dbReference type="EMBL" id="SCL94890.1"/>
    </source>
</evidence>
<dbReference type="EMBL" id="LT608258">
    <property type="protein sequence ID" value="SCM16128.1"/>
    <property type="molecule type" value="Genomic_DNA"/>
</dbReference>
<sequence length="3136" mass="369447">MDYSEAKSIKQIHDYMKECLSKPFNDKNSIELCENDIPSIYSSLKKYILRLTNINNFMRCENYVLKKKNEKLIKNIKESNISYMDKKNMHDIYINKINKLNNENDFIKYKFQKMLRKNISLERNNIELNRNLLNKDNYTHLENNKKRVKHDNEENKIIETYKGYSSSHLYEHTKCDNSIIFNNENYLDNINPFSLEKEIEKIIECTNILQGILNLLNHNLKYEDPIIFAETLKNMNIEKEKLLEHNSYLKNKILQIETFILNDPFLGEKFSNLYDMVNIDFDKSIKKNIKLYEKQNMKILFKRLCSLENKNDDIKDELIYQKKQLDMYKMHIYDIKNIIKKKINNFYTLNYHQNIVFNALNKFNNAKFAFNNLNYFNSCENDEKSIYNSSMIKDKFNCTNNLSTIKNSDSFTIFQINNNKTGHNHKLLNEAWQRISQLGQDVCYFKKKKTEKTWYEGEKDISGEEDDYMANELYYIKIKELINKRKIKLNNFLNSELREIKYTQNDTSKISQCKLGGYKLNNCNLKIDSSKDPNYENNYINSRIILKYMKYKQAYNFYMQNKNLYKKNVNKTKFNDFLNKYILNDECQNPLNYNNDIQIGGVKKTFFELHQKKKIPHKKKSNEQRESMYVEIENIDFGENQIKLSQENNLLISKKSDNSELLCESENVKKDIENETKKNDSLEKNEDNYISLNNLKNNDNNSENFNSCLECPKRHDLSLDILRTNINNLAKKKTIENTNNEHIENGIHKRSNSNMLESYEINKNISSSSINSNQNFNTTKEQLYQNVINREHFQYSIEFESTNESEKLTNIKEESEKSANDLKKEIIIQENKYDSTNEDFNQNLKHQKSSIFVKKKIDCDIEVKKIINQLSIEFYSDELNNSKESEGKENFISIKNILDSPILVKDDQENYPKIPKRVNFSSSTKNDTMDIHEKSITDSNKAIKKMSNNKIDNSENHDNKKGEPSVEQIEKTEIMETNSYENSLQINNFEKRKSSDICNTDEFDLKRSISGYSDPDLFDNKKYSNIKIELFRDIIYKYDKNLYEFFIKLILHSNTDLVGEFKNKIFNAQIASENVLDYIVSNYTKNENRGNNININKNTKIEETEKVIDLLGKNDCKIINEYICNNSTSTSLRTLYHKIHFITKENYKEFKDRLLESGVINLINLFLDEDINHFDKIFSVSFVNFGDTLGISRDTCISHFNNMDKKHKEKGYIYLKHILDYLNIENEIKEEYHKYNFISVKNKNYIYISINENYSNLYEFFNAIIKKNNLYITLNEFVYFFSQDEKLKKYNFRKKDVIELYYSILFYAYYNNKNKKLLNILQSSDNPKNDGINTVANNNVVNKETDDKKELYKKEDENSEYNLHLYKGYFTLSDFNFVIELKDLYSYFEGSECPYTKIKRRIIEIYGTLKNGVLINSEMCNNNDDDDDNLENNDADLKDLGIELNEDSFKIFMKDKYKYMHYSKLSLYRKKADSNKIVQKINKKTFMCLMYNIGIHINYCLILWNNFIQFLEADLLDYKILSAFLNGEINLSNNETEQDINYIKKKIMNNNLEVDEFSRNNKHRLDGTICSHLFKNTQKLYSTHALTFDEIEVLSKVLTNVHPFKYLYKNEKKKFISNLTKHCYKKGHTFESIKKERNVKNNEKVCNKEKKSTENYMDTEIIILLNGILKNTKENNSFINSVNVIEKCNLKFYIAHTNVAIVEINDNIYTEDFVNLVNRKRELSNEFMSIVDNIPIFKNFTYDLKNYISMNIKKCEYKNKQYIIRQHDDPLDFYILKDGEVNIYYNNTDNAINTLSAYSFFGEISIIFNTLRTCNVAVKSDIAICYSISSEYFLSLLNKDIVKEFIIHSQINYNEESLNNAIITYMNNQIQNNSNNIKDINISISRLNMSPNTSVNTSMSNNWKNISRDNISNLTSSTTLSLDNIMLDTEYIDNKKYIRSFYSDLDKILLNNFNTEQKYLIEEIETNLMRVKVFKNILSKMEKKDQFVKNLKYEKCPKGKHLILEGDICEKFYFIKQGVVSIRQFNQYKNTYDEIITFKDNQYFGHQLILSKAPSIFIVVTVCNTELYTIDANLYIQFLSPFIGILNKSKDINQLDILTESINNDAKIQKKDGDFIAKAIHFLKKINIINKLSDDELYNSAKNIQFKFFKKGKVIIKYQDEPDFFYIIKKGIVSVKTDNGGKSISNENSLNVNINMDFDKTNITESQNEEHNMVKSVYLHKYEYFGELSIINNQLRTATCEAYTNCFLLAIDKISFTNYFNKIFSELLQEAEIKYTKNYSLPPWLKTIYGNENNYDNIKSFISINLPKLDSSLSSLSDRSSEEFEFEKDIKKKIKKAKKKEKEIKNKKTNKNRSDKTLEKDKVNTKRQNNNENSNKKKINESTNGISHSKSNSNLLSLSIENVDEKIKEIEKEKDKKLEEMKLKELKVFEQIKLRDEKKVERIMKKKNKKKHKKNDMLKLDDNIEKKTEKINKKKNDNLAKEKFPEVENSQISGKVNLNDGNNPTTRVKVNGLKEAHNENNNIAEKKHILQTKQVEQKEGKNKLAPLNPPKKSSSILKIRTNSSSSTDLDVKDLIQKLTNYIESEYSSIYQFYESIDKFNRGYIKYEDFLNSMNSINITYKIFDKEEKIENVFKHLCNDMNILTPNNFYISVYKHKSIDKYELNLRLCEMYSNSILGFKKNTSLKTVDDAIINYEEFENVCNQIGLIDKDNIQNIWNEINIMNEGNIPLEIILNIINGELGVEESYEIYNNKKSILNQVVNFFQGNNAELIKMSTNVMEYNILTNYEDPVIINKSQHKSYPNECNHIVKQLELDPNFKILTLDQRKYFATLMDRKVSNLGDIITKQNSENAPIILLFEGTANLITYTLFGIETVVREIKNDEIYGSSEVIADSRSDYEVKINSNSAIIWILKREHYNEKIKPMLEERQQNCTHILQVLKNVPILRYLPLEILDNISYSMKIEIHEPNHTIIKEGDYDDKFYIICKGLATVDIPSKFSYNKLIISSLKKADYFGELSLINNTARTANVVLDTTSILFSLVSSEFNRLLSPYFDKFTNRAKANYKKIKIENPLPDTDIQIHNVNQNYPNSLIYNRNRKTKVTIQDSNYLKNIENNLKQNIPKQNEPHKSQNPDNKINT</sequence>
<gene>
    <name evidence="4" type="primary">EPAC</name>
    <name evidence="4" type="ORF">PBK173_000250400</name>
    <name evidence="8" type="ORF">PBNK65E_000243300</name>
    <name evidence="5" type="ORF">PBNK65NY_000242500</name>
    <name evidence="6" type="ORF">PBSP11A_000242300</name>
    <name evidence="7" type="ORF">PBSP11RLL_000242400</name>
</gene>
<dbReference type="GO" id="GO:0034236">
    <property type="term" value="F:protein kinase A catalytic subunit binding"/>
    <property type="evidence" value="ECO:0007669"/>
    <property type="project" value="TreeGrafter"/>
</dbReference>
<feature type="region of interest" description="Disordered" evidence="2">
    <location>
        <begin position="3117"/>
        <end position="3136"/>
    </location>
</feature>
<dbReference type="SMART" id="SM00100">
    <property type="entry name" value="cNMP"/>
    <property type="match status" value="4"/>
</dbReference>
<dbReference type="EMBL" id="LT608146">
    <property type="protein sequence ID" value="SCL94890.1"/>
    <property type="molecule type" value="Genomic_DNA"/>
</dbReference>
<dbReference type="SUPFAM" id="SSF51206">
    <property type="entry name" value="cAMP-binding domain-like"/>
    <property type="match status" value="5"/>
</dbReference>
<dbReference type="Proteomes" id="UP000219974">
    <property type="component" value="Chromosome 10"/>
</dbReference>
<dbReference type="InterPro" id="IPR014710">
    <property type="entry name" value="RmlC-like_jellyroll"/>
</dbReference>
<keyword evidence="1" id="KW-0175">Coiled coil</keyword>
<dbReference type="GO" id="GO:0005829">
    <property type="term" value="C:cytosol"/>
    <property type="evidence" value="ECO:0007669"/>
    <property type="project" value="TreeGrafter"/>
</dbReference>
<dbReference type="OMA" id="NHTIIKE"/>
<feature type="compositionally biased region" description="Low complexity" evidence="2">
    <location>
        <begin position="2381"/>
        <end position="2392"/>
    </location>
</feature>
<feature type="coiled-coil region" evidence="1">
    <location>
        <begin position="658"/>
        <end position="685"/>
    </location>
</feature>
<feature type="domain" description="Cyclic nucleotide-binding" evidence="3">
    <location>
        <begin position="2943"/>
        <end position="3049"/>
    </location>
</feature>
<proteinExistence type="predicted"/>
<feature type="region of interest" description="Disordered" evidence="2">
    <location>
        <begin position="2535"/>
        <end position="2555"/>
    </location>
</feature>
<evidence type="ECO:0000313" key="11">
    <source>
        <dbReference type="Proteomes" id="UP000219974"/>
    </source>
</evidence>
<feature type="compositionally biased region" description="Low complexity" evidence="2">
    <location>
        <begin position="2543"/>
        <end position="2555"/>
    </location>
</feature>
<evidence type="ECO:0000313" key="13">
    <source>
        <dbReference type="Proteomes" id="UP000516480"/>
    </source>
</evidence>
<dbReference type="CDD" id="cd00038">
    <property type="entry name" value="CAP_ED"/>
    <property type="match status" value="4"/>
</dbReference>
<evidence type="ECO:0000313" key="6">
    <source>
        <dbReference type="EMBL" id="SCM16128.1"/>
    </source>
</evidence>
<name>A0A0Y9X963_PLABE</name>
<dbReference type="Proteomes" id="UP000069549">
    <property type="component" value="Chromosome 10"/>
</dbReference>
<feature type="compositionally biased region" description="Basic and acidic residues" evidence="2">
    <location>
        <begin position="2340"/>
        <end position="2364"/>
    </location>
</feature>
<feature type="domain" description="Cyclic nucleotide-binding" evidence="3">
    <location>
        <begin position="2128"/>
        <end position="2260"/>
    </location>
</feature>
<evidence type="ECO:0000256" key="2">
    <source>
        <dbReference type="SAM" id="MobiDB-lite"/>
    </source>
</evidence>
<evidence type="ECO:0000313" key="8">
    <source>
        <dbReference type="EMBL" id="SCN26276.1"/>
    </source>
</evidence>
<feature type="domain" description="Cyclic nucleotide-binding" evidence="3">
    <location>
        <begin position="2816"/>
        <end position="2937"/>
    </location>
</feature>
<reference evidence="4 9" key="1">
    <citation type="submission" date="2016-02" db="EMBL/GenBank/DDBJ databases">
        <authorList>
            <consortium name="Pathogen Informatics"/>
        </authorList>
    </citation>
    <scope>NUCLEOTIDE SEQUENCE [LARGE SCALE GENOMIC DNA]</scope>
    <source>
        <strain evidence="4 9">K173</strain>
        <strain evidence="5 13">NK65 ny</strain>
        <strain evidence="8 12">NK65e</strain>
        <strain evidence="6 10">SP11 Antwerpcl1</strain>
        <strain evidence="7 11">SP11 RLL</strain>
    </source>
</reference>
<dbReference type="EMBL" id="LT614636">
    <property type="protein sequence ID" value="SCN26276.1"/>
    <property type="molecule type" value="Genomic_DNA"/>
</dbReference>
<dbReference type="PROSITE" id="PS50042">
    <property type="entry name" value="CNMP_BINDING_3"/>
    <property type="match status" value="5"/>
</dbReference>
<evidence type="ECO:0000256" key="1">
    <source>
        <dbReference type="SAM" id="Coils"/>
    </source>
</evidence>
<evidence type="ECO:0000313" key="7">
    <source>
        <dbReference type="EMBL" id="SCM17924.1"/>
    </source>
</evidence>
<dbReference type="InterPro" id="IPR018488">
    <property type="entry name" value="cNMP-bd_CS"/>
</dbReference>
<dbReference type="EMBL" id="LT608274">
    <property type="protein sequence ID" value="SCM17924.1"/>
    <property type="molecule type" value="Genomic_DNA"/>
</dbReference>
<dbReference type="InterPro" id="IPR018490">
    <property type="entry name" value="cNMP-bd_dom_sf"/>
</dbReference>
<dbReference type="Proteomes" id="UP000516480">
    <property type="component" value="Chromosome 10"/>
</dbReference>
<dbReference type="EMBL" id="LT160030">
    <property type="protein sequence ID" value="CXI54039.1"/>
    <property type="molecule type" value="Genomic_DNA"/>
</dbReference>
<dbReference type="OrthoDB" id="417078at2759"/>
<dbReference type="InterPro" id="IPR000595">
    <property type="entry name" value="cNMP-bd_dom"/>
</dbReference>
<feature type="coiled-coil region" evidence="1">
    <location>
        <begin position="805"/>
        <end position="839"/>
    </location>
</feature>
<protein>
    <submittedName>
        <fullName evidence="4">Rap guanine nucleotide exchange factor, putative</fullName>
    </submittedName>
</protein>
<dbReference type="InterPro" id="IPR050503">
    <property type="entry name" value="cAMP-dep_PK_reg_su-like"/>
</dbReference>
<dbReference type="Proteomes" id="UP000219860">
    <property type="component" value="Chromosome 10"/>
</dbReference>
<dbReference type="Gene3D" id="2.60.120.10">
    <property type="entry name" value="Jelly Rolls"/>
    <property type="match status" value="5"/>
</dbReference>
<evidence type="ECO:0000313" key="4">
    <source>
        <dbReference type="EMBL" id="CXI54039.1"/>
    </source>
</evidence>
<dbReference type="VEuPathDB" id="PlasmoDB:PBANKA_1025300"/>
<dbReference type="PROSITE" id="PS00888">
    <property type="entry name" value="CNMP_BINDING_1"/>
    <property type="match status" value="1"/>
</dbReference>
<feature type="domain" description="Cyclic nucleotide-binding" evidence="3">
    <location>
        <begin position="1993"/>
        <end position="2081"/>
    </location>
</feature>
<dbReference type="GO" id="GO:0005952">
    <property type="term" value="C:cAMP-dependent protein kinase complex"/>
    <property type="evidence" value="ECO:0007669"/>
    <property type="project" value="InterPro"/>
</dbReference>
<dbReference type="PANTHER" id="PTHR11635:SF152">
    <property type="entry name" value="CAMP-DEPENDENT PROTEIN KINASE TYPE I REGULATORY SUBUNIT-RELATED"/>
    <property type="match status" value="1"/>
</dbReference>
<dbReference type="GO" id="GO:0030552">
    <property type="term" value="F:cAMP binding"/>
    <property type="evidence" value="ECO:0007669"/>
    <property type="project" value="TreeGrafter"/>
</dbReference>
<feature type="coiled-coil region" evidence="1">
    <location>
        <begin position="2393"/>
        <end position="2427"/>
    </location>
</feature>
<dbReference type="GO" id="GO:0004862">
    <property type="term" value="F:cAMP-dependent protein kinase inhibitor activity"/>
    <property type="evidence" value="ECO:0007669"/>
    <property type="project" value="TreeGrafter"/>
</dbReference>
<evidence type="ECO:0000259" key="3">
    <source>
        <dbReference type="PROSITE" id="PS50042"/>
    </source>
</evidence>
<dbReference type="Proteomes" id="UP000220214">
    <property type="component" value="Chromosome 10"/>
</dbReference>
<evidence type="ECO:0000313" key="10">
    <source>
        <dbReference type="Proteomes" id="UP000219860"/>
    </source>
</evidence>
<evidence type="ECO:0000313" key="9">
    <source>
        <dbReference type="Proteomes" id="UP000069549"/>
    </source>
</evidence>
<organism evidence="4 9">
    <name type="scientific">Plasmodium berghei</name>
    <dbReference type="NCBI Taxonomy" id="5821"/>
    <lineage>
        <taxon>Eukaryota</taxon>
        <taxon>Sar</taxon>
        <taxon>Alveolata</taxon>
        <taxon>Apicomplexa</taxon>
        <taxon>Aconoidasida</taxon>
        <taxon>Haemosporida</taxon>
        <taxon>Plasmodiidae</taxon>
        <taxon>Plasmodium</taxon>
        <taxon>Plasmodium (Vinckeia)</taxon>
    </lineage>
</organism>
<dbReference type="PANTHER" id="PTHR11635">
    <property type="entry name" value="CAMP-DEPENDENT PROTEIN KINASE REGULATORY CHAIN"/>
    <property type="match status" value="1"/>
</dbReference>